<accession>A0AAD2FV52</accession>
<evidence type="ECO:0000313" key="2">
    <source>
        <dbReference type="EMBL" id="CAJ1953911.1"/>
    </source>
</evidence>
<feature type="chain" id="PRO_5042062737" evidence="1">
    <location>
        <begin position="23"/>
        <end position="174"/>
    </location>
</feature>
<comment type="caution">
    <text evidence="2">The sequence shown here is derived from an EMBL/GenBank/DDBJ whole genome shotgun (WGS) entry which is preliminary data.</text>
</comment>
<reference evidence="2" key="1">
    <citation type="submission" date="2023-08" db="EMBL/GenBank/DDBJ databases">
        <authorList>
            <person name="Audoor S."/>
            <person name="Bilcke G."/>
        </authorList>
    </citation>
    <scope>NUCLEOTIDE SEQUENCE</scope>
</reference>
<dbReference type="AlphaFoldDB" id="A0AAD2FV52"/>
<proteinExistence type="predicted"/>
<organism evidence="2 3">
    <name type="scientific">Cylindrotheca closterium</name>
    <dbReference type="NCBI Taxonomy" id="2856"/>
    <lineage>
        <taxon>Eukaryota</taxon>
        <taxon>Sar</taxon>
        <taxon>Stramenopiles</taxon>
        <taxon>Ochrophyta</taxon>
        <taxon>Bacillariophyta</taxon>
        <taxon>Bacillariophyceae</taxon>
        <taxon>Bacillariophycidae</taxon>
        <taxon>Bacillariales</taxon>
        <taxon>Bacillariaceae</taxon>
        <taxon>Cylindrotheca</taxon>
    </lineage>
</organism>
<protein>
    <submittedName>
        <fullName evidence="2">Uncharacterized protein</fullName>
    </submittedName>
</protein>
<dbReference type="Proteomes" id="UP001295423">
    <property type="component" value="Unassembled WGS sequence"/>
</dbReference>
<feature type="signal peptide" evidence="1">
    <location>
        <begin position="1"/>
        <end position="22"/>
    </location>
</feature>
<name>A0AAD2FV52_9STRA</name>
<gene>
    <name evidence="2" type="ORF">CYCCA115_LOCUS14509</name>
</gene>
<dbReference type="EMBL" id="CAKOGP040001847">
    <property type="protein sequence ID" value="CAJ1953911.1"/>
    <property type="molecule type" value="Genomic_DNA"/>
</dbReference>
<keyword evidence="1" id="KW-0732">Signal</keyword>
<sequence length="174" mass="19938">MTRFGFVLYVHCFLISIGVSSAFHTQSLNRQQEQRTVLVLQRRSSTTRLFSEPKYYNYNNNGDDTDDITKYTFDLPMSGFWEDTDLHGQLKDRRMKIHDGVGRRYIVRTRETGNLNVHLEPSSASATDNVVNQLTDGQIVRSTGPTRGIWIPHDGGGWSVSDHQGFTWLEPIDE</sequence>
<evidence type="ECO:0000256" key="1">
    <source>
        <dbReference type="SAM" id="SignalP"/>
    </source>
</evidence>
<keyword evidence="3" id="KW-1185">Reference proteome</keyword>
<evidence type="ECO:0000313" key="3">
    <source>
        <dbReference type="Proteomes" id="UP001295423"/>
    </source>
</evidence>